<feature type="transmembrane region" description="Helical" evidence="5">
    <location>
        <begin position="174"/>
        <end position="199"/>
    </location>
</feature>
<dbReference type="Pfam" id="PF03699">
    <property type="entry name" value="UPF0182"/>
    <property type="match status" value="1"/>
</dbReference>
<keyword evidence="4 5" id="KW-0472">Membrane</keyword>
<feature type="transmembrane region" description="Helical" evidence="5">
    <location>
        <begin position="259"/>
        <end position="281"/>
    </location>
</feature>
<feature type="transmembrane region" description="Helical" evidence="5">
    <location>
        <begin position="21"/>
        <end position="45"/>
    </location>
</feature>
<dbReference type="Proteomes" id="UP000238701">
    <property type="component" value="Unassembled WGS sequence"/>
</dbReference>
<dbReference type="OrthoDB" id="9763654at2"/>
<feature type="transmembrane region" description="Helical" evidence="5">
    <location>
        <begin position="220"/>
        <end position="239"/>
    </location>
</feature>
<evidence type="ECO:0000256" key="1">
    <source>
        <dbReference type="ARBA" id="ARBA00022475"/>
    </source>
</evidence>
<proteinExistence type="inferred from homology"/>
<evidence type="ECO:0000256" key="2">
    <source>
        <dbReference type="ARBA" id="ARBA00022692"/>
    </source>
</evidence>
<dbReference type="GO" id="GO:0005886">
    <property type="term" value="C:plasma membrane"/>
    <property type="evidence" value="ECO:0007669"/>
    <property type="project" value="UniProtKB-SubCell"/>
</dbReference>
<dbReference type="HAMAP" id="MF_01600">
    <property type="entry name" value="UPF0182"/>
    <property type="match status" value="1"/>
</dbReference>
<reference evidence="7" key="1">
    <citation type="submission" date="2018-02" db="EMBL/GenBank/DDBJ databases">
        <authorList>
            <person name="Hausmann B."/>
        </authorList>
    </citation>
    <scope>NUCLEOTIDE SEQUENCE [LARGE SCALE GENOMIC DNA]</scope>
    <source>
        <strain evidence="7">Peat soil MAG SbA1</strain>
    </source>
</reference>
<evidence type="ECO:0000313" key="6">
    <source>
        <dbReference type="EMBL" id="SPF45306.1"/>
    </source>
</evidence>
<sequence length="951" mass="105665">MPESIDWPPSLPGRPRRRRRFFLILAVLAVIFLFLGGRAALSYYVDVIWFRSLGYGDVFFKALRLQWEVFTAFAAATFLILYGSFLALKRAHLPDLPDGHTILIGGQPVKLPVGPVLRLIALGVSLAVAAATGAAMMGEWPTLALFWYAPRTAGSIVDPVLGKPLNFFLFTLPAWQVILGWLLTLALITCALAVFFILITGGARMLAGRLSRHVTLPWRGPSMTFAFLLLILAMRVYIGRFELLLDDHTIFGGVTYTDAHVMLTGLLVVCAALVLGAVIAVVNAVQVPRGRRLVAAILPAAVCYVAVQVVGWYVSSFIVKPNELVREQPYIAHNINLTRQAYGFNRVSQREFPAETTVEAADATNNQATLQNIRLWDWHALQDTLRQIQEIRTYYDFPDIDIDRYDIDGTTREVMLAARELNVDKLPESSRNWINEKLIYTHGYGITMNPVNGFTPEGLPTLILSNMPVQSTVRGLTVTRPEVYFGELTNTDVYVKTRQQEFNYPQGQSNNLTSYEGNGGIVLGGFLRRILIALDRDDLAKLPFSDDVNKNSRLLMRRNLRDRVSALAPFLTFDPDPYIVLGDDGRLSWIMDAYTVSDSYPYSTHYHLGDDLINYMRNSVKVVIDAYDGTTTFYVFDPEDPIITAYRRIFPSLFKDASTMPPGLRKHVRYPELLLKLQAEVYGLYHMTDTEAFYNREDLWTVATEVGMSDAGGQTTQAMQPNFVLMKLPGEIGEEFVEILPFTPANRNNLIGWIAGRSDGAQYGTSVVYNFPKTKLVDGPLQIEARIDQNAQLSGQLTLWNQQGSHVRRGTLLVIPSGRALLYAEPIYLQAERSPMPELRLVVLALQDKLAYGPTFEWAMAALFGGAASSMTAPSAASTTSPAAVPAEAMRGAGASVRLPQSSADLNALIAEAAKDLADYQRLTAEGKLGEAGQKLEELKRALDKLNARQR</sequence>
<organism evidence="6 7">
    <name type="scientific">Candidatus Sulfotelmatobacter kueseliae</name>
    <dbReference type="NCBI Taxonomy" id="2042962"/>
    <lineage>
        <taxon>Bacteria</taxon>
        <taxon>Pseudomonadati</taxon>
        <taxon>Acidobacteriota</taxon>
        <taxon>Terriglobia</taxon>
        <taxon>Terriglobales</taxon>
        <taxon>Candidatus Korobacteraceae</taxon>
        <taxon>Candidatus Sulfotelmatobacter</taxon>
    </lineage>
</organism>
<dbReference type="InterPro" id="IPR005372">
    <property type="entry name" value="UPF0182"/>
</dbReference>
<feature type="transmembrane region" description="Helical" evidence="5">
    <location>
        <begin position="116"/>
        <end position="137"/>
    </location>
</feature>
<comment type="subcellular location">
    <subcellularLocation>
        <location evidence="5">Cell membrane</location>
        <topology evidence="5">Multi-pass membrane protein</topology>
    </subcellularLocation>
</comment>
<dbReference type="PANTHER" id="PTHR39344:SF1">
    <property type="entry name" value="UPF0182 PROTEIN SLL1060"/>
    <property type="match status" value="1"/>
</dbReference>
<protein>
    <recommendedName>
        <fullName evidence="5">UPF0182 protein SBA1_580003</fullName>
    </recommendedName>
</protein>
<keyword evidence="1 5" id="KW-1003">Cell membrane</keyword>
<comment type="similarity">
    <text evidence="5">Belongs to the UPF0182 family.</text>
</comment>
<evidence type="ECO:0000313" key="7">
    <source>
        <dbReference type="Proteomes" id="UP000238701"/>
    </source>
</evidence>
<dbReference type="GO" id="GO:0005576">
    <property type="term" value="C:extracellular region"/>
    <property type="evidence" value="ECO:0007669"/>
    <property type="project" value="TreeGrafter"/>
</dbReference>
<evidence type="ECO:0000256" key="5">
    <source>
        <dbReference type="HAMAP-Rule" id="MF_01600"/>
    </source>
</evidence>
<keyword evidence="2 5" id="KW-0812">Transmembrane</keyword>
<accession>A0A2U3L043</accession>
<gene>
    <name evidence="6" type="ORF">SBA1_580003</name>
</gene>
<feature type="transmembrane region" description="Helical" evidence="5">
    <location>
        <begin position="293"/>
        <end position="314"/>
    </location>
</feature>
<feature type="transmembrane region" description="Helical" evidence="5">
    <location>
        <begin position="65"/>
        <end position="88"/>
    </location>
</feature>
<name>A0A2U3L043_9BACT</name>
<keyword evidence="3 5" id="KW-1133">Transmembrane helix</keyword>
<dbReference type="EMBL" id="OMOD01000153">
    <property type="protein sequence ID" value="SPF45306.1"/>
    <property type="molecule type" value="Genomic_DNA"/>
</dbReference>
<evidence type="ECO:0000256" key="4">
    <source>
        <dbReference type="ARBA" id="ARBA00023136"/>
    </source>
</evidence>
<dbReference type="PANTHER" id="PTHR39344">
    <property type="entry name" value="UPF0182 PROTEIN SLL1060"/>
    <property type="match status" value="1"/>
</dbReference>
<evidence type="ECO:0000256" key="3">
    <source>
        <dbReference type="ARBA" id="ARBA00022989"/>
    </source>
</evidence>
<dbReference type="AlphaFoldDB" id="A0A2U3L043"/>